<protein>
    <recommendedName>
        <fullName evidence="2 5">peptidylprolyl isomerase</fullName>
        <ecNumber evidence="2 5">5.2.1.8</ecNumber>
    </recommendedName>
</protein>
<evidence type="ECO:0000256" key="1">
    <source>
        <dbReference type="ARBA" id="ARBA00000971"/>
    </source>
</evidence>
<dbReference type="PANTHER" id="PTHR43811:SF19">
    <property type="entry name" value="39 KDA FK506-BINDING NUCLEAR PROTEIN"/>
    <property type="match status" value="1"/>
</dbReference>
<dbReference type="AlphaFoldDB" id="A0A022QAP9"/>
<evidence type="ECO:0000256" key="2">
    <source>
        <dbReference type="ARBA" id="ARBA00013194"/>
    </source>
</evidence>
<evidence type="ECO:0000256" key="5">
    <source>
        <dbReference type="PROSITE-ProRule" id="PRU00277"/>
    </source>
</evidence>
<evidence type="ECO:0000313" key="8">
    <source>
        <dbReference type="EMBL" id="EYU25001.1"/>
    </source>
</evidence>
<dbReference type="eggNOG" id="KOG0552">
    <property type="taxonomic scope" value="Eukaryota"/>
</dbReference>
<feature type="region of interest" description="Disordered" evidence="6">
    <location>
        <begin position="234"/>
        <end position="480"/>
    </location>
</feature>
<dbReference type="Gene3D" id="3.10.50.40">
    <property type="match status" value="1"/>
</dbReference>
<accession>A0A022QAP9</accession>
<dbReference type="InterPro" id="IPR041232">
    <property type="entry name" value="NPL"/>
</dbReference>
<dbReference type="InterPro" id="IPR001179">
    <property type="entry name" value="PPIase_FKBP_dom"/>
</dbReference>
<dbReference type="STRING" id="4155.A0A022QAP9"/>
<feature type="compositionally biased region" description="Basic residues" evidence="6">
    <location>
        <begin position="433"/>
        <end position="442"/>
    </location>
</feature>
<feature type="compositionally biased region" description="Basic and acidic residues" evidence="6">
    <location>
        <begin position="331"/>
        <end position="346"/>
    </location>
</feature>
<sequence length="552" mass="61504">MSASNEDRDTESNEVKFVRFCSLNRENATHDQFRRRKICFTPKLGAKNSIHARFGRGKALPAPGFNTTRTHRFAFFSGFRETPSPAMAFWGIEVKPGKPYIHRSDDERGRLHVSQATLGTGSSTKRSIVQCEVGDKKPIYMCSLLPEKLETCALNLEFEEDDEVTFSIIGSHSVHLSGFFYGDNEDEDNFGDDYGSDPYGDDVMATDSEDEISYDSEDEEDDEDEGDEFIDEEFGMYPASPVPNSGVKIEEIDDEDKPDNGLSKRAKKKKNQSSIADNNENSNRQIVVKGGSGVPIFESEDEDGFPISEREKKSDISKPVAELEETAGGKIGEKTQKNNAKEDAARGKKLKRKIDAAEQDDEPARENLKPGATSVQPDAVISDNEVKQKKNKKKKISEKLASAQDNVTPNSDGKQESSVAEIGNDQKPSSEKKKNKKNKKKNKQEVDAPTPNTEDKQTGEKGSITEKQEKEEAKSLQVRTFPNGLMIEELAMGKPDGKRASQGKKVGVRYIGKLKKNGKIFDSNIGKSPFKFRLGIISISSDFFNRKSNIWY</sequence>
<dbReference type="GO" id="GO:0003755">
    <property type="term" value="F:peptidyl-prolyl cis-trans isomerase activity"/>
    <property type="evidence" value="ECO:0000318"/>
    <property type="project" value="GO_Central"/>
</dbReference>
<dbReference type="PANTHER" id="PTHR43811">
    <property type="entry name" value="FKBP-TYPE PEPTIDYL-PROLYL CIS-TRANS ISOMERASE FKPA"/>
    <property type="match status" value="1"/>
</dbReference>
<gene>
    <name evidence="8" type="ORF">MIMGU_mgv1a003965mg</name>
</gene>
<dbReference type="SUPFAM" id="SSF69203">
    <property type="entry name" value="Nucleoplasmin-like core domain"/>
    <property type="match status" value="1"/>
</dbReference>
<evidence type="ECO:0000259" key="7">
    <source>
        <dbReference type="PROSITE" id="PS50059"/>
    </source>
</evidence>
<dbReference type="InterPro" id="IPR036824">
    <property type="entry name" value="Nucleoplasmin_core_dom_sf"/>
</dbReference>
<comment type="catalytic activity">
    <reaction evidence="1 5">
        <text>[protein]-peptidylproline (omega=180) = [protein]-peptidylproline (omega=0)</text>
        <dbReference type="Rhea" id="RHEA:16237"/>
        <dbReference type="Rhea" id="RHEA-COMP:10747"/>
        <dbReference type="Rhea" id="RHEA-COMP:10748"/>
        <dbReference type="ChEBI" id="CHEBI:83833"/>
        <dbReference type="ChEBI" id="CHEBI:83834"/>
        <dbReference type="EC" id="5.2.1.8"/>
    </reaction>
</comment>
<feature type="compositionally biased region" description="Polar residues" evidence="6">
    <location>
        <begin position="403"/>
        <end position="418"/>
    </location>
</feature>
<dbReference type="Proteomes" id="UP000030748">
    <property type="component" value="Unassembled WGS sequence"/>
</dbReference>
<keyword evidence="9" id="KW-1185">Reference proteome</keyword>
<dbReference type="PROSITE" id="PS50059">
    <property type="entry name" value="FKBP_PPIASE"/>
    <property type="match status" value="1"/>
</dbReference>
<organism evidence="8 9">
    <name type="scientific">Erythranthe guttata</name>
    <name type="common">Yellow monkey flower</name>
    <name type="synonym">Mimulus guttatus</name>
    <dbReference type="NCBI Taxonomy" id="4155"/>
    <lineage>
        <taxon>Eukaryota</taxon>
        <taxon>Viridiplantae</taxon>
        <taxon>Streptophyta</taxon>
        <taxon>Embryophyta</taxon>
        <taxon>Tracheophyta</taxon>
        <taxon>Spermatophyta</taxon>
        <taxon>Magnoliopsida</taxon>
        <taxon>eudicotyledons</taxon>
        <taxon>Gunneridae</taxon>
        <taxon>Pentapetalae</taxon>
        <taxon>asterids</taxon>
        <taxon>lamiids</taxon>
        <taxon>Lamiales</taxon>
        <taxon>Phrymaceae</taxon>
        <taxon>Erythranthe</taxon>
    </lineage>
</organism>
<feature type="domain" description="PPIase FKBP-type" evidence="7">
    <location>
        <begin position="503"/>
        <end position="535"/>
    </location>
</feature>
<dbReference type="EMBL" id="KI632098">
    <property type="protein sequence ID" value="EYU25001.1"/>
    <property type="molecule type" value="Genomic_DNA"/>
</dbReference>
<dbReference type="Pfam" id="PF00254">
    <property type="entry name" value="FKBP_C"/>
    <property type="match status" value="1"/>
</dbReference>
<evidence type="ECO:0000256" key="6">
    <source>
        <dbReference type="SAM" id="MobiDB-lite"/>
    </source>
</evidence>
<evidence type="ECO:0000256" key="4">
    <source>
        <dbReference type="ARBA" id="ARBA00023235"/>
    </source>
</evidence>
<dbReference type="Pfam" id="PF17800">
    <property type="entry name" value="NPL"/>
    <property type="match status" value="1"/>
</dbReference>
<proteinExistence type="predicted"/>
<dbReference type="EC" id="5.2.1.8" evidence="2 5"/>
<feature type="compositionally biased region" description="Polar residues" evidence="6">
    <location>
        <begin position="272"/>
        <end position="285"/>
    </location>
</feature>
<keyword evidence="3 5" id="KW-0697">Rotamase</keyword>
<feature type="compositionally biased region" description="Basic and acidic residues" evidence="6">
    <location>
        <begin position="453"/>
        <end position="474"/>
    </location>
</feature>
<evidence type="ECO:0000256" key="3">
    <source>
        <dbReference type="ARBA" id="ARBA00023110"/>
    </source>
</evidence>
<name>A0A022QAP9_ERYGU</name>
<dbReference type="InterPro" id="IPR046357">
    <property type="entry name" value="PPIase_dom_sf"/>
</dbReference>
<reference evidence="8 9" key="1">
    <citation type="journal article" date="2013" name="Proc. Natl. Acad. Sci. U.S.A.">
        <title>Fine-scale variation in meiotic recombination in Mimulus inferred from population shotgun sequencing.</title>
        <authorList>
            <person name="Hellsten U."/>
            <person name="Wright K.M."/>
            <person name="Jenkins J."/>
            <person name="Shu S."/>
            <person name="Yuan Y."/>
            <person name="Wessler S.R."/>
            <person name="Schmutz J."/>
            <person name="Willis J.H."/>
            <person name="Rokhsar D.S."/>
        </authorList>
    </citation>
    <scope>NUCLEOTIDE SEQUENCE [LARGE SCALE GENOMIC DNA]</scope>
    <source>
        <strain evidence="9">cv. DUN x IM62</strain>
    </source>
</reference>
<keyword evidence="4 5" id="KW-0413">Isomerase</keyword>
<evidence type="ECO:0000313" key="9">
    <source>
        <dbReference type="Proteomes" id="UP000030748"/>
    </source>
</evidence>
<dbReference type="SUPFAM" id="SSF54534">
    <property type="entry name" value="FKBP-like"/>
    <property type="match status" value="1"/>
</dbReference>
<dbReference type="Gene3D" id="2.60.120.340">
    <property type="entry name" value="Nucleoplasmin core domain"/>
    <property type="match status" value="1"/>
</dbReference>